<gene>
    <name evidence="4" type="ORF">GCM10009858_06900</name>
</gene>
<keyword evidence="4" id="KW-0255">Endonuclease</keyword>
<evidence type="ECO:0000313" key="4">
    <source>
        <dbReference type="EMBL" id="GAA2472180.1"/>
    </source>
</evidence>
<evidence type="ECO:0000256" key="1">
    <source>
        <dbReference type="ARBA" id="ARBA00023450"/>
    </source>
</evidence>
<dbReference type="InterPro" id="IPR003615">
    <property type="entry name" value="HNH_nuc"/>
</dbReference>
<dbReference type="Proteomes" id="UP001500730">
    <property type="component" value="Unassembled WGS sequence"/>
</dbReference>
<keyword evidence="4" id="KW-0378">Hydrolase</keyword>
<evidence type="ECO:0000313" key="5">
    <source>
        <dbReference type="Proteomes" id="UP001500730"/>
    </source>
</evidence>
<dbReference type="GO" id="GO:0004519">
    <property type="term" value="F:endonuclease activity"/>
    <property type="evidence" value="ECO:0007669"/>
    <property type="project" value="UniProtKB-KW"/>
</dbReference>
<feature type="compositionally biased region" description="Basic and acidic residues" evidence="2">
    <location>
        <begin position="396"/>
        <end position="405"/>
    </location>
</feature>
<evidence type="ECO:0000259" key="3">
    <source>
        <dbReference type="SMART" id="SM00507"/>
    </source>
</evidence>
<dbReference type="RefSeq" id="WP_344252954.1">
    <property type="nucleotide sequence ID" value="NZ_BAAARE010000002.1"/>
</dbReference>
<comment type="caution">
    <text evidence="4">The sequence shown here is derived from an EMBL/GenBank/DDBJ whole genome shotgun (WGS) entry which is preliminary data.</text>
</comment>
<sequence>MSQSADRIEQDWDLVASLAADLHDAHARLVDFVAAVLADGSWQAAGLRSPEHWLMLRAGLSRAQAAAVILVGRRAEELPATAAALREGRISLDQAAVVARHTPAEFDATVAEFAEHATVTQLQRSVSRYDFTLQPDSVDEKGDVLPGEVLPDEQDGDVKSRQTEPVQPAHLSMGLDADGRFRLRYDAPAEVGALVEAALAEAKDHLFHALHPEGDGVTDAPKQEMDGDVGHPDRCAADGGRPLVTWADALLLMANRSLAAAGASESGGGERRTRYRVQVHLDTDGAWLTGRPRLPQHIADQLTCDGTLTPVWETEGHPVNVGRAQRVVPHRSRVLILDRDRGCRFPGCASARHLEVHHLVHWRDGGPTDDTNLLALCTFHHDGHHRGEFTIAGDPARPDGLDFHTDTGLLIGPPRRPPRLALADEPDQTRPPDRRRPRSRLGRQYPAPSGAPLHLHLVDFTPT</sequence>
<proteinExistence type="inferred from homology"/>
<name>A0ABP5XZN4_9MICO</name>
<comment type="similarity">
    <text evidence="1">Belongs to the Rv1128c/1148c/1588c/1702c/1945/3466 family.</text>
</comment>
<dbReference type="SMART" id="SM00507">
    <property type="entry name" value="HNHc"/>
    <property type="match status" value="1"/>
</dbReference>
<keyword evidence="5" id="KW-1185">Reference proteome</keyword>
<organism evidence="4 5">
    <name type="scientific">Terrabacter carboxydivorans</name>
    <dbReference type="NCBI Taxonomy" id="619730"/>
    <lineage>
        <taxon>Bacteria</taxon>
        <taxon>Bacillati</taxon>
        <taxon>Actinomycetota</taxon>
        <taxon>Actinomycetes</taxon>
        <taxon>Micrococcales</taxon>
        <taxon>Intrasporangiaceae</taxon>
        <taxon>Terrabacter</taxon>
    </lineage>
</organism>
<feature type="region of interest" description="Disordered" evidence="2">
    <location>
        <begin position="137"/>
        <end position="166"/>
    </location>
</feature>
<dbReference type="CDD" id="cd00085">
    <property type="entry name" value="HNHc"/>
    <property type="match status" value="1"/>
</dbReference>
<feature type="region of interest" description="Disordered" evidence="2">
    <location>
        <begin position="393"/>
        <end position="463"/>
    </location>
</feature>
<keyword evidence="4" id="KW-0540">Nuclease</keyword>
<accession>A0ABP5XZN4</accession>
<feature type="domain" description="HNH nuclease" evidence="3">
    <location>
        <begin position="331"/>
        <end position="382"/>
    </location>
</feature>
<dbReference type="EMBL" id="BAAARE010000002">
    <property type="protein sequence ID" value="GAA2472180.1"/>
    <property type="molecule type" value="Genomic_DNA"/>
</dbReference>
<reference evidence="5" key="1">
    <citation type="journal article" date="2019" name="Int. J. Syst. Evol. Microbiol.">
        <title>The Global Catalogue of Microorganisms (GCM) 10K type strain sequencing project: providing services to taxonomists for standard genome sequencing and annotation.</title>
        <authorList>
            <consortium name="The Broad Institute Genomics Platform"/>
            <consortium name="The Broad Institute Genome Sequencing Center for Infectious Disease"/>
            <person name="Wu L."/>
            <person name="Ma J."/>
        </authorList>
    </citation>
    <scope>NUCLEOTIDE SEQUENCE [LARGE SCALE GENOMIC DNA]</scope>
    <source>
        <strain evidence="5">JCM 16259</strain>
    </source>
</reference>
<dbReference type="InterPro" id="IPR002711">
    <property type="entry name" value="HNH"/>
</dbReference>
<protein>
    <submittedName>
        <fullName evidence="4">HNH endonuclease signature motif containing protein</fullName>
    </submittedName>
</protein>
<dbReference type="InterPro" id="IPR003870">
    <property type="entry name" value="DUF222"/>
</dbReference>
<dbReference type="Pfam" id="PF02720">
    <property type="entry name" value="DUF222"/>
    <property type="match status" value="1"/>
</dbReference>
<evidence type="ECO:0000256" key="2">
    <source>
        <dbReference type="SAM" id="MobiDB-lite"/>
    </source>
</evidence>
<dbReference type="Pfam" id="PF01844">
    <property type="entry name" value="HNH"/>
    <property type="match status" value="1"/>
</dbReference>